<dbReference type="PANTHER" id="PTHR23232:SF142">
    <property type="entry name" value="GASTRULA ZINC FINGER PROTEIN XLCGF57.1-LIKE-RELATED"/>
    <property type="match status" value="1"/>
</dbReference>
<keyword evidence="4" id="KW-1185">Reference proteome</keyword>
<evidence type="ECO:0000256" key="1">
    <source>
        <dbReference type="SAM" id="Phobius"/>
    </source>
</evidence>
<dbReference type="AlphaFoldDB" id="A0A8C8SJ11"/>
<reference evidence="3" key="2">
    <citation type="submission" date="2025-09" db="UniProtKB">
        <authorList>
            <consortium name="Ensembl"/>
        </authorList>
    </citation>
    <scope>IDENTIFICATION</scope>
</reference>
<dbReference type="PANTHER" id="PTHR23232">
    <property type="entry name" value="KRAB DOMAIN C2H2 ZINC FINGER"/>
    <property type="match status" value="1"/>
</dbReference>
<keyword evidence="1" id="KW-0812">Transmembrane</keyword>
<dbReference type="InterPro" id="IPR050169">
    <property type="entry name" value="Krueppel_C2H2_ZnF"/>
</dbReference>
<evidence type="ECO:0000313" key="4">
    <source>
        <dbReference type="Proteomes" id="UP000694393"/>
    </source>
</evidence>
<name>A0A8C8SJ11_9SAUR</name>
<evidence type="ECO:0000259" key="2">
    <source>
        <dbReference type="PROSITE" id="PS50805"/>
    </source>
</evidence>
<dbReference type="SMART" id="SM00349">
    <property type="entry name" value="KRAB"/>
    <property type="match status" value="1"/>
</dbReference>
<feature type="domain" description="KRAB" evidence="2">
    <location>
        <begin position="21"/>
        <end position="99"/>
    </location>
</feature>
<sequence>CPGSVSRDPPDGERLLFQMAVTFEVVAVYFTVGQGALLDPVQRALYRDVMQENYETVTSLGRDSCPLGYLTPRGCISSRGSRISSPPTKEAPVQLQIPQCGVTPLSSASSQPGQAVVSRCHIRIPDITHGFPPPC</sequence>
<dbReference type="Proteomes" id="UP000694393">
    <property type="component" value="Unplaced"/>
</dbReference>
<dbReference type="GO" id="GO:0006355">
    <property type="term" value="P:regulation of DNA-templated transcription"/>
    <property type="evidence" value="ECO:0007669"/>
    <property type="project" value="InterPro"/>
</dbReference>
<keyword evidence="1" id="KW-0472">Membrane</keyword>
<dbReference type="PROSITE" id="PS50805">
    <property type="entry name" value="KRAB"/>
    <property type="match status" value="1"/>
</dbReference>
<dbReference type="Gene3D" id="6.10.140.140">
    <property type="match status" value="1"/>
</dbReference>
<protein>
    <recommendedName>
        <fullName evidence="2">KRAB domain-containing protein</fullName>
    </recommendedName>
</protein>
<evidence type="ECO:0000313" key="3">
    <source>
        <dbReference type="Ensembl" id="ENSPCEP00000020353.1"/>
    </source>
</evidence>
<reference evidence="3" key="1">
    <citation type="submission" date="2025-08" db="UniProtKB">
        <authorList>
            <consortium name="Ensembl"/>
        </authorList>
    </citation>
    <scope>IDENTIFICATION</scope>
</reference>
<feature type="transmembrane region" description="Helical" evidence="1">
    <location>
        <begin position="15"/>
        <end position="38"/>
    </location>
</feature>
<keyword evidence="1" id="KW-1133">Transmembrane helix</keyword>
<dbReference type="Pfam" id="PF01352">
    <property type="entry name" value="KRAB"/>
    <property type="match status" value="1"/>
</dbReference>
<dbReference type="SUPFAM" id="SSF109640">
    <property type="entry name" value="KRAB domain (Kruppel-associated box)"/>
    <property type="match status" value="1"/>
</dbReference>
<dbReference type="InterPro" id="IPR001909">
    <property type="entry name" value="KRAB"/>
</dbReference>
<dbReference type="InterPro" id="IPR036051">
    <property type="entry name" value="KRAB_dom_sf"/>
</dbReference>
<dbReference type="Ensembl" id="ENSPCET00000021047.1">
    <property type="protein sequence ID" value="ENSPCEP00000020353.1"/>
    <property type="gene ID" value="ENSPCEG00000015736.1"/>
</dbReference>
<organism evidence="3 4">
    <name type="scientific">Pelusios castaneus</name>
    <name type="common">West African mud turtle</name>
    <dbReference type="NCBI Taxonomy" id="367368"/>
    <lineage>
        <taxon>Eukaryota</taxon>
        <taxon>Metazoa</taxon>
        <taxon>Chordata</taxon>
        <taxon>Craniata</taxon>
        <taxon>Vertebrata</taxon>
        <taxon>Euteleostomi</taxon>
        <taxon>Archelosauria</taxon>
        <taxon>Testudinata</taxon>
        <taxon>Testudines</taxon>
        <taxon>Pleurodira</taxon>
        <taxon>Pelomedusidae</taxon>
        <taxon>Pelusios</taxon>
    </lineage>
</organism>
<proteinExistence type="predicted"/>
<accession>A0A8C8SJ11</accession>
<dbReference type="CDD" id="cd07765">
    <property type="entry name" value="KRAB_A-box"/>
    <property type="match status" value="1"/>
</dbReference>